<organism evidence="1 2">
    <name type="scientific">Pseudomonas syringae pv. actinidiae</name>
    <dbReference type="NCBI Taxonomy" id="103796"/>
    <lineage>
        <taxon>Bacteria</taxon>
        <taxon>Pseudomonadati</taxon>
        <taxon>Pseudomonadota</taxon>
        <taxon>Gammaproteobacteria</taxon>
        <taxon>Pseudomonadales</taxon>
        <taxon>Pseudomonadaceae</taxon>
        <taxon>Pseudomonas</taxon>
        <taxon>Pseudomonas syringae</taxon>
    </lineage>
</organism>
<gene>
    <name evidence="1" type="ORF">ALQ07_04146</name>
</gene>
<dbReference type="Proteomes" id="UP000273140">
    <property type="component" value="Unassembled WGS sequence"/>
</dbReference>
<accession>A0A3M4KBL1</accession>
<dbReference type="AlphaFoldDB" id="A0A3M4KBL1"/>
<comment type="caution">
    <text evidence="1">The sequence shown here is derived from an EMBL/GenBank/DDBJ whole genome shotgun (WGS) entry which is preliminary data.</text>
</comment>
<sequence>MKGNYQAAFIVPKGASKVLGEDGWEFNSVGRLPGRVGDYLVRYLGLEFVGDYFGIRRYTSNQINMSIFFDSADQIESIYFQVFYGAIISFSEACESEEVTSCAEIFIPER</sequence>
<reference evidence="1 2" key="1">
    <citation type="submission" date="2018-08" db="EMBL/GenBank/DDBJ databases">
        <title>Recombination of ecologically and evolutionarily significant loci maintains genetic cohesion in the Pseudomonas syringae species complex.</title>
        <authorList>
            <person name="Dillon M."/>
            <person name="Thakur S."/>
            <person name="Almeida R.N.D."/>
            <person name="Weir B.S."/>
            <person name="Guttman D.S."/>
        </authorList>
    </citation>
    <scope>NUCLEOTIDE SEQUENCE [LARGE SCALE GENOMIC DNA]</scope>
    <source>
        <strain evidence="1 2">ICMP 19074</strain>
    </source>
</reference>
<evidence type="ECO:0000313" key="2">
    <source>
        <dbReference type="Proteomes" id="UP000273140"/>
    </source>
</evidence>
<name>A0A3M4KBL1_PSESF</name>
<dbReference type="EMBL" id="RBRB01000349">
    <property type="protein sequence ID" value="RMQ26525.1"/>
    <property type="molecule type" value="Genomic_DNA"/>
</dbReference>
<dbReference type="RefSeq" id="WP_017701176.1">
    <property type="nucleotide sequence ID" value="NZ_RBRB01000349.1"/>
</dbReference>
<protein>
    <submittedName>
        <fullName evidence="1">Uncharacterized protein</fullName>
    </submittedName>
</protein>
<proteinExistence type="predicted"/>
<evidence type="ECO:0000313" key="1">
    <source>
        <dbReference type="EMBL" id="RMQ26525.1"/>
    </source>
</evidence>